<gene>
    <name evidence="2" type="ORF">UU65_C0003G0043</name>
</gene>
<dbReference type="InterPro" id="IPR050696">
    <property type="entry name" value="FtsA/MreB"/>
</dbReference>
<dbReference type="InterPro" id="IPR043129">
    <property type="entry name" value="ATPase_NBD"/>
</dbReference>
<comment type="caution">
    <text evidence="2">The sequence shown here is derived from an EMBL/GenBank/DDBJ whole genome shotgun (WGS) entry which is preliminary data.</text>
</comment>
<protein>
    <submittedName>
        <fullName evidence="2">Type IV pilus assembly protein PilM</fullName>
    </submittedName>
</protein>
<sequence length="338" mass="37626">MISIFERPSFIGIEIGYRSIKLVELEKNKKQHKLSKVGEMPIPAGILMSENKDDLEIISKSIKDLVKMLGCKTTDVACAISSGEIFAASIDLPLMTAAEVEYAMKWEIKKRIPGKIEDTHAKWIVTNQREKTEVLIVAIPKRIIKRYLEVISNSGLIPGILEIEPFSLARSLTQPGQGSIINIHVGSSLTTVNFIQDGALRISRYIKAGEEQIIESMISFSKSISPTKVAIVNKYTVKKNESEQNINYRQNPILREIIDEFKKLCHFSMENGKEISQVVLSGECALIPNFPEYLGNALEKEISIANTWLKIDCSSHESPAQLKKISPRFAVAAGLALA</sequence>
<dbReference type="CDD" id="cd24049">
    <property type="entry name" value="ASKHA_NBD_PilM"/>
    <property type="match status" value="1"/>
</dbReference>
<dbReference type="EMBL" id="LCBL01000003">
    <property type="protein sequence ID" value="KKS08988.1"/>
    <property type="molecule type" value="Genomic_DNA"/>
</dbReference>
<proteinExistence type="predicted"/>
<dbReference type="AlphaFoldDB" id="A0A0G0Z7G7"/>
<dbReference type="Proteomes" id="UP000033869">
    <property type="component" value="Unassembled WGS sequence"/>
</dbReference>
<dbReference type="InterPro" id="IPR005883">
    <property type="entry name" value="PilM"/>
</dbReference>
<name>A0A0G0Z7G7_UNCC2</name>
<dbReference type="SUPFAM" id="SSF53067">
    <property type="entry name" value="Actin-like ATPase domain"/>
    <property type="match status" value="2"/>
</dbReference>
<accession>A0A0G0Z7G7</accession>
<dbReference type="InterPro" id="IPR003494">
    <property type="entry name" value="SHS2_FtsA"/>
</dbReference>
<dbReference type="Pfam" id="PF11104">
    <property type="entry name" value="PilM_2"/>
    <property type="match status" value="1"/>
</dbReference>
<dbReference type="Gene3D" id="3.30.420.40">
    <property type="match status" value="2"/>
</dbReference>
<evidence type="ECO:0000259" key="1">
    <source>
        <dbReference type="SMART" id="SM00842"/>
    </source>
</evidence>
<reference evidence="2 3" key="1">
    <citation type="journal article" date="2015" name="Nature">
        <title>rRNA introns, odd ribosomes, and small enigmatic genomes across a large radiation of phyla.</title>
        <authorList>
            <person name="Brown C.T."/>
            <person name="Hug L.A."/>
            <person name="Thomas B.C."/>
            <person name="Sharon I."/>
            <person name="Castelle C.J."/>
            <person name="Singh A."/>
            <person name="Wilkins M.J."/>
            <person name="Williams K.H."/>
            <person name="Banfield J.F."/>
        </authorList>
    </citation>
    <scope>NUCLEOTIDE SEQUENCE [LARGE SCALE GENOMIC DNA]</scope>
</reference>
<dbReference type="PANTHER" id="PTHR32432:SF3">
    <property type="entry name" value="ETHANOLAMINE UTILIZATION PROTEIN EUTJ"/>
    <property type="match status" value="1"/>
</dbReference>
<evidence type="ECO:0000313" key="3">
    <source>
        <dbReference type="Proteomes" id="UP000033869"/>
    </source>
</evidence>
<dbReference type="SMART" id="SM00842">
    <property type="entry name" value="FtsA"/>
    <property type="match status" value="1"/>
</dbReference>
<feature type="domain" description="SHS2" evidence="1">
    <location>
        <begin position="10"/>
        <end position="172"/>
    </location>
</feature>
<dbReference type="PIRSF" id="PIRSF019169">
    <property type="entry name" value="PilM"/>
    <property type="match status" value="1"/>
</dbReference>
<dbReference type="PANTHER" id="PTHR32432">
    <property type="entry name" value="CELL DIVISION PROTEIN FTSA-RELATED"/>
    <property type="match status" value="1"/>
</dbReference>
<evidence type="ECO:0000313" key="2">
    <source>
        <dbReference type="EMBL" id="KKS08988.1"/>
    </source>
</evidence>
<dbReference type="Gene3D" id="3.30.1490.300">
    <property type="match status" value="1"/>
</dbReference>
<dbReference type="GO" id="GO:0051301">
    <property type="term" value="P:cell division"/>
    <property type="evidence" value="ECO:0007669"/>
    <property type="project" value="InterPro"/>
</dbReference>
<organism evidence="2 3">
    <name type="scientific">candidate division CPR2 bacterium GW2011_GWC1_41_48</name>
    <dbReference type="NCBI Taxonomy" id="1618344"/>
    <lineage>
        <taxon>Bacteria</taxon>
        <taxon>Bacteria division CPR2</taxon>
    </lineage>
</organism>